<dbReference type="Gene3D" id="3.40.50.720">
    <property type="entry name" value="NAD(P)-binding Rossmann-like Domain"/>
    <property type="match status" value="1"/>
</dbReference>
<dbReference type="PANTHER" id="PTHR43313">
    <property type="entry name" value="SHORT-CHAIN DEHYDROGENASE/REDUCTASE FAMILY 9C"/>
    <property type="match status" value="1"/>
</dbReference>
<dbReference type="EMBL" id="NCKU01000432">
    <property type="protein sequence ID" value="RWS15530.1"/>
    <property type="molecule type" value="Genomic_DNA"/>
</dbReference>
<dbReference type="OrthoDB" id="6422490at2759"/>
<dbReference type="STRING" id="1965070.A0A3S3PEM7"/>
<evidence type="ECO:0000313" key="5">
    <source>
        <dbReference type="Proteomes" id="UP000285301"/>
    </source>
</evidence>
<dbReference type="Pfam" id="PF00106">
    <property type="entry name" value="adh_short"/>
    <property type="match status" value="1"/>
</dbReference>
<dbReference type="InterPro" id="IPR020904">
    <property type="entry name" value="Sc_DH/Rdtase_CS"/>
</dbReference>
<dbReference type="EMBL" id="NCKU01000912">
    <property type="protein sequence ID" value="RWS13695.1"/>
    <property type="molecule type" value="Genomic_DNA"/>
</dbReference>
<protein>
    <submittedName>
        <fullName evidence="2">Retinol dehydrogenase 3-like protein</fullName>
    </submittedName>
</protein>
<dbReference type="EMBL" id="NCKU01000508">
    <property type="protein sequence ID" value="RWS15246.1"/>
    <property type="molecule type" value="Genomic_DNA"/>
</dbReference>
<comment type="caution">
    <text evidence="2">The sequence shown here is derived from an EMBL/GenBank/DDBJ whole genome shotgun (WGS) entry which is preliminary data.</text>
</comment>
<evidence type="ECO:0000256" key="1">
    <source>
        <dbReference type="ARBA" id="ARBA00023002"/>
    </source>
</evidence>
<keyword evidence="5" id="KW-1185">Reference proteome</keyword>
<evidence type="ECO:0000313" key="2">
    <source>
        <dbReference type="EMBL" id="RWS13695.1"/>
    </source>
</evidence>
<dbReference type="GO" id="GO:0016491">
    <property type="term" value="F:oxidoreductase activity"/>
    <property type="evidence" value="ECO:0007669"/>
    <property type="project" value="UniProtKB-KW"/>
</dbReference>
<reference evidence="2 5" key="1">
    <citation type="journal article" date="2018" name="Gigascience">
        <title>Genomes of trombidid mites reveal novel predicted allergens and laterally-transferred genes associated with secondary metabolism.</title>
        <authorList>
            <person name="Dong X."/>
            <person name="Chaisiri K."/>
            <person name="Xia D."/>
            <person name="Armstrong S.D."/>
            <person name="Fang Y."/>
            <person name="Donnelly M.J."/>
            <person name="Kadowaki T."/>
            <person name="McGarry J.W."/>
            <person name="Darby A.C."/>
            <person name="Makepeace B.L."/>
        </authorList>
    </citation>
    <scope>NUCLEOTIDE SEQUENCE [LARGE SCALE GENOMIC DNA]</scope>
    <source>
        <strain evidence="2">UoL-WK</strain>
    </source>
</reference>
<evidence type="ECO:0000313" key="3">
    <source>
        <dbReference type="EMBL" id="RWS15246.1"/>
    </source>
</evidence>
<sequence length="300" mass="33418">MSCLGCDTGFGHQLAVKLDKLGYTVFAACLAPEGVGAKQLKAKGSQNLLVISLDVSADESVNRAVTEVKSYLSPNKKLFAIVNNAGIGHYSGVDWSKPGVDDVYRSQLEVNTLGAVRVTKSFLPLLRETENSRIIIVASLAARFVFPGLVGYSMSKYAVRAFGDGLRREQKPYGINVSVIEPVMYNTSLTDMSVCLNNMKAHWDNTPEDVKQSIGSTRFVSLCKTVESFLMMRRSNVEEVLDAMIDSLTREEPKPFYRVGGLKERITLYLLEALPEELQDFFLDPFVFDHILKYLHNSRQ</sequence>
<accession>A0A3S3PEM7</accession>
<evidence type="ECO:0000313" key="4">
    <source>
        <dbReference type="EMBL" id="RWS15530.1"/>
    </source>
</evidence>
<dbReference type="PROSITE" id="PS00061">
    <property type="entry name" value="ADH_SHORT"/>
    <property type="match status" value="1"/>
</dbReference>
<dbReference type="InterPro" id="IPR002347">
    <property type="entry name" value="SDR_fam"/>
</dbReference>
<reference evidence="2" key="2">
    <citation type="submission" date="2018-11" db="EMBL/GenBank/DDBJ databases">
        <title>Trombidioid mite genomics.</title>
        <authorList>
            <person name="Dong X."/>
        </authorList>
    </citation>
    <scope>NUCLEOTIDE SEQUENCE</scope>
    <source>
        <strain evidence="2">UoL-WK</strain>
    </source>
</reference>
<dbReference type="AlphaFoldDB" id="A0A3S3PEM7"/>
<gene>
    <name evidence="4" type="ORF">B4U79_07452</name>
    <name evidence="3" type="ORF">B4U79_13476</name>
    <name evidence="2" type="ORF">B4U79_13763</name>
</gene>
<organism evidence="2 5">
    <name type="scientific">Dinothrombium tinctorium</name>
    <dbReference type="NCBI Taxonomy" id="1965070"/>
    <lineage>
        <taxon>Eukaryota</taxon>
        <taxon>Metazoa</taxon>
        <taxon>Ecdysozoa</taxon>
        <taxon>Arthropoda</taxon>
        <taxon>Chelicerata</taxon>
        <taxon>Arachnida</taxon>
        <taxon>Acari</taxon>
        <taxon>Acariformes</taxon>
        <taxon>Trombidiformes</taxon>
        <taxon>Prostigmata</taxon>
        <taxon>Anystina</taxon>
        <taxon>Parasitengona</taxon>
        <taxon>Trombidioidea</taxon>
        <taxon>Trombidiidae</taxon>
        <taxon>Dinothrombium</taxon>
    </lineage>
</organism>
<dbReference type="Proteomes" id="UP000285301">
    <property type="component" value="Unassembled WGS sequence"/>
</dbReference>
<proteinExistence type="predicted"/>
<dbReference type="GO" id="GO:0008202">
    <property type="term" value="P:steroid metabolic process"/>
    <property type="evidence" value="ECO:0007669"/>
    <property type="project" value="TreeGrafter"/>
</dbReference>
<name>A0A3S3PEM7_9ACAR</name>
<dbReference type="PANTHER" id="PTHR43313:SF36">
    <property type="entry name" value="D-BETA-HYDROXYBUTYRATE DEHYDROGENASE, MITOCHONDRIAL"/>
    <property type="match status" value="1"/>
</dbReference>
<dbReference type="SUPFAM" id="SSF51735">
    <property type="entry name" value="NAD(P)-binding Rossmann-fold domains"/>
    <property type="match status" value="1"/>
</dbReference>
<dbReference type="PRINTS" id="PR00081">
    <property type="entry name" value="GDHRDH"/>
</dbReference>
<keyword evidence="1" id="KW-0560">Oxidoreductase</keyword>
<dbReference type="InterPro" id="IPR036291">
    <property type="entry name" value="NAD(P)-bd_dom_sf"/>
</dbReference>